<keyword evidence="3" id="KW-0813">Transport</keyword>
<dbReference type="GO" id="GO:0005886">
    <property type="term" value="C:plasma membrane"/>
    <property type="evidence" value="ECO:0007669"/>
    <property type="project" value="TreeGrafter"/>
</dbReference>
<proteinExistence type="inferred from homology"/>
<comment type="similarity">
    <text evidence="1">Belongs to the sodium:galactoside symporter (TC 2.A.2) family.</text>
</comment>
<feature type="transmembrane region" description="Helical" evidence="2">
    <location>
        <begin position="300"/>
        <end position="318"/>
    </location>
</feature>
<feature type="transmembrane region" description="Helical" evidence="2">
    <location>
        <begin position="47"/>
        <end position="74"/>
    </location>
</feature>
<feature type="transmembrane region" description="Helical" evidence="2">
    <location>
        <begin position="324"/>
        <end position="347"/>
    </location>
</feature>
<feature type="transmembrane region" description="Helical" evidence="2">
    <location>
        <begin position="117"/>
        <end position="140"/>
    </location>
</feature>
<dbReference type="PANTHER" id="PTHR11328:SF24">
    <property type="entry name" value="MAJOR FACILITATOR SUPERFAMILY (MFS) PROFILE DOMAIN-CONTAINING PROTEIN"/>
    <property type="match status" value="1"/>
</dbReference>
<dbReference type="Pfam" id="PF13347">
    <property type="entry name" value="MFS_2"/>
    <property type="match status" value="1"/>
</dbReference>
<evidence type="ECO:0000256" key="2">
    <source>
        <dbReference type="SAM" id="Phobius"/>
    </source>
</evidence>
<evidence type="ECO:0000313" key="4">
    <source>
        <dbReference type="Proteomes" id="UP000007150"/>
    </source>
</evidence>
<sequence>MSGADRGVRRPGWPAYLGYGLGDFAFNFVWGSCLAYSVYFYTDVCRIPVTIVAGLVLVARILNAVIDPLVGLWIDGRQTGERVRPLLKWGAIPLGLALALSFVPLDASVTVKAFWAGFTYLALNVIYSAVNIPYGVLLNLMSADGAVRVKLATARMLGASISIILVGLATLDAADLLGAGVATRGFMLYGILLGTATGAVLLSSYALTFEDVSYVANRPTSRQFVSSTLGDRNWMALTASMTLSFVASTMIFGMATYFAIYGLNENGSFGGSLLSLTTFASLGGVLLAPAASARMGELRVCLLSNVGLAVMMAGVALFTPAAPMTLALFAIVGIFIGVREPAIYALLARAIDPDETSGKGAIGLGYALNSAFCKAALGVGGALIALLLGAGGYNPGTHVQSVETVTAIRFGFGAVPAFLFLLSAGALFGIRMPSAAATIAGDSAKAAR</sequence>
<reference evidence="3 4" key="1">
    <citation type="submission" date="2011-05" db="EMBL/GenBank/DDBJ databases">
        <title>Complete sequence of chromosome 1 of Sphingobium chlorophenolicum L-1.</title>
        <authorList>
            <consortium name="US DOE Joint Genome Institute"/>
            <person name="Lucas S."/>
            <person name="Han J."/>
            <person name="Lapidus A."/>
            <person name="Cheng J.-F."/>
            <person name="Goodwin L."/>
            <person name="Pitluck S."/>
            <person name="Peters L."/>
            <person name="Daligault H."/>
            <person name="Han C."/>
            <person name="Tapia R."/>
            <person name="Land M."/>
            <person name="Hauser L."/>
            <person name="Kyrpides N."/>
            <person name="Ivanova N."/>
            <person name="Pagani I."/>
            <person name="Turner P."/>
            <person name="Copley S."/>
            <person name="Woyke T."/>
        </authorList>
    </citation>
    <scope>NUCLEOTIDE SEQUENCE [LARGE SCALE GENOMIC DNA]</scope>
    <source>
        <strain evidence="3 4">L-1</strain>
    </source>
</reference>
<accession>F6ETQ2</accession>
<dbReference type="GO" id="GO:0008643">
    <property type="term" value="P:carbohydrate transport"/>
    <property type="evidence" value="ECO:0007669"/>
    <property type="project" value="InterPro"/>
</dbReference>
<organism evidence="3 4">
    <name type="scientific">Sphingobium chlorophenolicum L-1</name>
    <dbReference type="NCBI Taxonomy" id="690566"/>
    <lineage>
        <taxon>Bacteria</taxon>
        <taxon>Pseudomonadati</taxon>
        <taxon>Pseudomonadota</taxon>
        <taxon>Alphaproteobacteria</taxon>
        <taxon>Sphingomonadales</taxon>
        <taxon>Sphingomonadaceae</taxon>
        <taxon>Sphingobium</taxon>
    </lineage>
</organism>
<feature type="transmembrane region" description="Helical" evidence="2">
    <location>
        <begin position="242"/>
        <end position="263"/>
    </location>
</feature>
<dbReference type="AlphaFoldDB" id="F6ETQ2"/>
<keyword evidence="2" id="KW-0472">Membrane</keyword>
<keyword evidence="2" id="KW-1133">Transmembrane helix</keyword>
<feature type="transmembrane region" description="Helical" evidence="2">
    <location>
        <begin position="368"/>
        <end position="390"/>
    </location>
</feature>
<gene>
    <name evidence="3" type="ORF">Sphch_1863</name>
</gene>
<dbReference type="RefSeq" id="WP_013847797.1">
    <property type="nucleotide sequence ID" value="NC_015593.1"/>
</dbReference>
<dbReference type="KEGG" id="sch:Sphch_1863"/>
<keyword evidence="3" id="KW-0762">Sugar transport</keyword>
<dbReference type="Gene3D" id="1.20.1250.20">
    <property type="entry name" value="MFS general substrate transporter like domains"/>
    <property type="match status" value="1"/>
</dbReference>
<dbReference type="STRING" id="690566.Sphch_1863"/>
<dbReference type="HOGENOM" id="CLU_027408_0_2_5"/>
<dbReference type="GO" id="GO:0015293">
    <property type="term" value="F:symporter activity"/>
    <property type="evidence" value="ECO:0007669"/>
    <property type="project" value="InterPro"/>
</dbReference>
<evidence type="ECO:0000313" key="3">
    <source>
        <dbReference type="EMBL" id="AEG49547.1"/>
    </source>
</evidence>
<feature type="transmembrane region" description="Helical" evidence="2">
    <location>
        <begin position="410"/>
        <end position="430"/>
    </location>
</feature>
<dbReference type="InterPro" id="IPR039672">
    <property type="entry name" value="MFS_2"/>
</dbReference>
<name>F6ETQ2_SPHCR</name>
<dbReference type="EMBL" id="CP002798">
    <property type="protein sequence ID" value="AEG49547.1"/>
    <property type="molecule type" value="Genomic_DNA"/>
</dbReference>
<feature type="transmembrane region" description="Helical" evidence="2">
    <location>
        <begin position="186"/>
        <end position="208"/>
    </location>
</feature>
<dbReference type="Proteomes" id="UP000007150">
    <property type="component" value="Chromosome 1"/>
</dbReference>
<keyword evidence="4" id="KW-1185">Reference proteome</keyword>
<protein>
    <submittedName>
        <fullName evidence="3">Sugar transporter</fullName>
    </submittedName>
</protein>
<dbReference type="PANTHER" id="PTHR11328">
    <property type="entry name" value="MAJOR FACILITATOR SUPERFAMILY DOMAIN-CONTAINING PROTEIN"/>
    <property type="match status" value="1"/>
</dbReference>
<feature type="transmembrane region" description="Helical" evidence="2">
    <location>
        <begin position="86"/>
        <end position="105"/>
    </location>
</feature>
<feature type="transmembrane region" description="Helical" evidence="2">
    <location>
        <begin position="152"/>
        <end position="174"/>
    </location>
</feature>
<feature type="transmembrane region" description="Helical" evidence="2">
    <location>
        <begin position="269"/>
        <end position="288"/>
    </location>
</feature>
<keyword evidence="2" id="KW-0812">Transmembrane</keyword>
<dbReference type="InterPro" id="IPR036259">
    <property type="entry name" value="MFS_trans_sf"/>
</dbReference>
<evidence type="ECO:0000256" key="1">
    <source>
        <dbReference type="ARBA" id="ARBA00009617"/>
    </source>
</evidence>
<dbReference type="SUPFAM" id="SSF103473">
    <property type="entry name" value="MFS general substrate transporter"/>
    <property type="match status" value="1"/>
</dbReference>